<proteinExistence type="predicted"/>
<evidence type="ECO:0000256" key="5">
    <source>
        <dbReference type="ARBA" id="ARBA00023136"/>
    </source>
</evidence>
<gene>
    <name evidence="7" type="ORF">Q5H94_05830</name>
</gene>
<evidence type="ECO:0000256" key="2">
    <source>
        <dbReference type="ARBA" id="ARBA00022475"/>
    </source>
</evidence>
<keyword evidence="5 6" id="KW-0472">Membrane</keyword>
<keyword evidence="3 6" id="KW-0812">Transmembrane</keyword>
<feature type="transmembrane region" description="Helical" evidence="6">
    <location>
        <begin position="313"/>
        <end position="335"/>
    </location>
</feature>
<comment type="subcellular location">
    <subcellularLocation>
        <location evidence="1">Membrane</location>
        <topology evidence="1">Multi-pass membrane protein</topology>
    </subcellularLocation>
</comment>
<evidence type="ECO:0000313" key="8">
    <source>
        <dbReference type="Proteomes" id="UP001176468"/>
    </source>
</evidence>
<name>A0ABT8ZZF9_9SPHN</name>
<evidence type="ECO:0000256" key="1">
    <source>
        <dbReference type="ARBA" id="ARBA00004141"/>
    </source>
</evidence>
<accession>A0ABT8ZZF9</accession>
<dbReference type="Proteomes" id="UP001176468">
    <property type="component" value="Unassembled WGS sequence"/>
</dbReference>
<dbReference type="InterPro" id="IPR044878">
    <property type="entry name" value="UbiA_sf"/>
</dbReference>
<evidence type="ECO:0000256" key="4">
    <source>
        <dbReference type="ARBA" id="ARBA00022989"/>
    </source>
</evidence>
<evidence type="ECO:0000313" key="7">
    <source>
        <dbReference type="EMBL" id="MDO7841837.1"/>
    </source>
</evidence>
<keyword evidence="8" id="KW-1185">Reference proteome</keyword>
<feature type="transmembrane region" description="Helical" evidence="6">
    <location>
        <begin position="148"/>
        <end position="170"/>
    </location>
</feature>
<organism evidence="7 8">
    <name type="scientific">Sphingomonas immobilis</name>
    <dbReference type="NCBI Taxonomy" id="3063997"/>
    <lineage>
        <taxon>Bacteria</taxon>
        <taxon>Pseudomonadati</taxon>
        <taxon>Pseudomonadota</taxon>
        <taxon>Alphaproteobacteria</taxon>
        <taxon>Sphingomonadales</taxon>
        <taxon>Sphingomonadaceae</taxon>
        <taxon>Sphingomonas</taxon>
    </lineage>
</organism>
<feature type="transmembrane region" description="Helical" evidence="6">
    <location>
        <begin position="50"/>
        <end position="71"/>
    </location>
</feature>
<evidence type="ECO:0000256" key="3">
    <source>
        <dbReference type="ARBA" id="ARBA00022692"/>
    </source>
</evidence>
<reference evidence="7" key="1">
    <citation type="submission" date="2023-07" db="EMBL/GenBank/DDBJ databases">
        <authorList>
            <person name="Kim M.K."/>
        </authorList>
    </citation>
    <scope>NUCLEOTIDE SEQUENCE</scope>
    <source>
        <strain evidence="7">CA1-15</strain>
    </source>
</reference>
<feature type="transmembrane region" description="Helical" evidence="6">
    <location>
        <begin position="92"/>
        <end position="112"/>
    </location>
</feature>
<dbReference type="Gene3D" id="1.10.357.140">
    <property type="entry name" value="UbiA prenyltransferase"/>
    <property type="match status" value="1"/>
</dbReference>
<dbReference type="InterPro" id="IPR000537">
    <property type="entry name" value="UbiA_prenyltransferase"/>
</dbReference>
<dbReference type="Pfam" id="PF01040">
    <property type="entry name" value="UbiA"/>
    <property type="match status" value="1"/>
</dbReference>
<sequence length="354" mass="38452">MKGLGKRFSDVGSIARASDWWSSKMPTLLAAFYAPFILTGRPIVPAWREGLVLLAALVVGATYVSIINDLADIREDRAAGKPNRLAGRPRRIALSMVLIVALVASGVAFAYHWRDDPALVLVYVAAWLSFTAYSLSPLRLKECGFAGLMADACGAHLFPSLTAALVAFRAAGVAPWPFWTGVLAVWALGTGLRSILGHQLRDADADRRSGSQTFVQRVGENKARRCGERLFFPLELITLFALLALLPGKIPALGLAAYSTATIIKLQARQWSITLVEPRSQCVTLLADYYVTLLPLSLLLAATSRHPQDAAVLLTHLILFAPILLSEATLFLAILRARGLSFALRGPDRRQGKR</sequence>
<keyword evidence="4 6" id="KW-1133">Transmembrane helix</keyword>
<feature type="transmembrane region" description="Helical" evidence="6">
    <location>
        <begin position="176"/>
        <end position="196"/>
    </location>
</feature>
<keyword evidence="2" id="KW-1003">Cell membrane</keyword>
<dbReference type="EMBL" id="JAUQSZ010000003">
    <property type="protein sequence ID" value="MDO7841837.1"/>
    <property type="molecule type" value="Genomic_DNA"/>
</dbReference>
<comment type="caution">
    <text evidence="7">The sequence shown here is derived from an EMBL/GenBank/DDBJ whole genome shotgun (WGS) entry which is preliminary data.</text>
</comment>
<evidence type="ECO:0000256" key="6">
    <source>
        <dbReference type="SAM" id="Phobius"/>
    </source>
</evidence>
<feature type="transmembrane region" description="Helical" evidence="6">
    <location>
        <begin position="118"/>
        <end position="136"/>
    </location>
</feature>
<dbReference type="RefSeq" id="WP_304560296.1">
    <property type="nucleotide sequence ID" value="NZ_JAUQSZ010000003.1"/>
</dbReference>
<feature type="transmembrane region" description="Helical" evidence="6">
    <location>
        <begin position="230"/>
        <end position="246"/>
    </location>
</feature>
<feature type="transmembrane region" description="Helical" evidence="6">
    <location>
        <begin position="26"/>
        <end position="44"/>
    </location>
</feature>
<protein>
    <submittedName>
        <fullName evidence="7">UbiA family prenyltransferase</fullName>
    </submittedName>
</protein>